<accession>A0A0J9TL54</accession>
<evidence type="ECO:0000313" key="3">
    <source>
        <dbReference type="Proteomes" id="UP000053239"/>
    </source>
</evidence>
<organism evidence="2 3">
    <name type="scientific">Plasmodium vivax North Korean</name>
    <dbReference type="NCBI Taxonomy" id="1035514"/>
    <lineage>
        <taxon>Eukaryota</taxon>
        <taxon>Sar</taxon>
        <taxon>Alveolata</taxon>
        <taxon>Apicomplexa</taxon>
        <taxon>Aconoidasida</taxon>
        <taxon>Haemosporida</taxon>
        <taxon>Plasmodiidae</taxon>
        <taxon>Plasmodium</taxon>
        <taxon>Plasmodium (Plasmodium)</taxon>
    </lineage>
</organism>
<dbReference type="OrthoDB" id="10321854at2759"/>
<evidence type="ECO:0008006" key="4">
    <source>
        <dbReference type="Google" id="ProtNLM"/>
    </source>
</evidence>
<feature type="region of interest" description="Disordered" evidence="1">
    <location>
        <begin position="244"/>
        <end position="274"/>
    </location>
</feature>
<dbReference type="Proteomes" id="UP000053239">
    <property type="component" value="Unassembled WGS sequence"/>
</dbReference>
<proteinExistence type="predicted"/>
<evidence type="ECO:0000313" key="2">
    <source>
        <dbReference type="EMBL" id="KMZ96034.1"/>
    </source>
</evidence>
<sequence>MYSYFEIGQTGCENFPFYTNIKEQLENYQNYDLPKISDKILKALCFIYNEKRNRNNDFNEDYCSYLYYWLGHKIYPLVHDKTTFSNIIKMIYSELYTSITENFIVCKLVQSPIDKDRFNNNKVLFDYSKDYHNIEIATAHGKTTCDRIYKNYIKKYIDIYKDAYTNCTGNSDKKYECEKYSEIWNEKLYNKLSTFSCILSENGRAVLERPRGSEEQETALAHHFPLPRVMDSASDQRTAVVPIISKHQSSRSLEDPGPFEALSTDDNSEGGTSKTIAGSVAPALGVSSISLLLYKVTPLGGFIRNFLGRNRNMYNPMEYMDSFNPYSDAMIPGDRTMNISYHRL</sequence>
<gene>
    <name evidence="2" type="ORF">PVNG_06353</name>
</gene>
<dbReference type="Pfam" id="PF05795">
    <property type="entry name" value="Plasmodium_Vir"/>
    <property type="match status" value="1"/>
</dbReference>
<evidence type="ECO:0000256" key="1">
    <source>
        <dbReference type="SAM" id="MobiDB-lite"/>
    </source>
</evidence>
<dbReference type="EMBL" id="KQ235707">
    <property type="protein sequence ID" value="KMZ96034.1"/>
    <property type="molecule type" value="Genomic_DNA"/>
</dbReference>
<dbReference type="AlphaFoldDB" id="A0A0J9TL54"/>
<name>A0A0J9TL54_PLAVI</name>
<dbReference type="InterPro" id="IPR008780">
    <property type="entry name" value="Plasmodium_Vir"/>
</dbReference>
<reference evidence="2 3" key="1">
    <citation type="submission" date="2011-09" db="EMBL/GenBank/DDBJ databases">
        <title>The Genome Sequence of Plasmodium vivax North Korean.</title>
        <authorList>
            <consortium name="The Broad Institute Genome Sequencing Platform"/>
            <consortium name="The Broad Institute Genome Sequencing Center for Infectious Disease"/>
            <person name="Neafsey D."/>
            <person name="Carlton J."/>
            <person name="Barnwell J."/>
            <person name="Collins W."/>
            <person name="Escalante A."/>
            <person name="Mullikin J."/>
            <person name="Saul A."/>
            <person name="Guigo R."/>
            <person name="Camara F."/>
            <person name="Young S.K."/>
            <person name="Zeng Q."/>
            <person name="Gargeya S."/>
            <person name="Fitzgerald M."/>
            <person name="Haas B."/>
            <person name="Abouelleil A."/>
            <person name="Alvarado L."/>
            <person name="Arachchi H.M."/>
            <person name="Berlin A."/>
            <person name="Brown A."/>
            <person name="Chapman S.B."/>
            <person name="Chen Z."/>
            <person name="Dunbar C."/>
            <person name="Freedman E."/>
            <person name="Gearin G."/>
            <person name="Gellesch M."/>
            <person name="Goldberg J."/>
            <person name="Griggs A."/>
            <person name="Gujja S."/>
            <person name="Heiman D."/>
            <person name="Howarth C."/>
            <person name="Larson L."/>
            <person name="Lui A."/>
            <person name="MacDonald P.J.P."/>
            <person name="Montmayeur A."/>
            <person name="Murphy C."/>
            <person name="Neiman D."/>
            <person name="Pearson M."/>
            <person name="Priest M."/>
            <person name="Roberts A."/>
            <person name="Saif S."/>
            <person name="Shea T."/>
            <person name="Shenoy N."/>
            <person name="Sisk P."/>
            <person name="Stolte C."/>
            <person name="Sykes S."/>
            <person name="Wortman J."/>
            <person name="Nusbaum C."/>
            <person name="Birren B."/>
        </authorList>
    </citation>
    <scope>NUCLEOTIDE SEQUENCE [LARGE SCALE GENOMIC DNA]</scope>
    <source>
        <strain evidence="2 3">North Korean</strain>
    </source>
</reference>
<protein>
    <recommendedName>
        <fullName evidence="4">VIR protein</fullName>
    </recommendedName>
</protein>